<dbReference type="GO" id="GO:0019243">
    <property type="term" value="P:methylglyoxal catabolic process to D-lactate via S-lactoyl-glutathione"/>
    <property type="evidence" value="ECO:0007669"/>
    <property type="project" value="UniProtKB-UniRule"/>
</dbReference>
<organism evidence="9 10">
    <name type="scientific">Litorilituus sediminis</name>
    <dbReference type="NCBI Taxonomy" id="718192"/>
    <lineage>
        <taxon>Bacteria</taxon>
        <taxon>Pseudomonadati</taxon>
        <taxon>Pseudomonadota</taxon>
        <taxon>Gammaproteobacteria</taxon>
        <taxon>Alteromonadales</taxon>
        <taxon>Colwelliaceae</taxon>
        <taxon>Litorilituus</taxon>
    </lineage>
</organism>
<feature type="binding site" evidence="7">
    <location>
        <position position="139"/>
    </location>
    <ligand>
        <name>Zn(2+)</name>
        <dbReference type="ChEBI" id="CHEBI:29105"/>
        <label>1</label>
    </ligand>
</feature>
<dbReference type="InterPro" id="IPR017782">
    <property type="entry name" value="Hydroxyacylglutathione_Hdrlase"/>
</dbReference>
<dbReference type="InterPro" id="IPR001279">
    <property type="entry name" value="Metallo-B-lactamas"/>
</dbReference>
<comment type="pathway">
    <text evidence="2 7">Secondary metabolite metabolism; methylglyoxal degradation; (R)-lactate from methylglyoxal: step 2/2.</text>
</comment>
<comment type="catalytic activity">
    <reaction evidence="1 7">
        <text>an S-(2-hydroxyacyl)glutathione + H2O = a 2-hydroxy carboxylate + glutathione + H(+)</text>
        <dbReference type="Rhea" id="RHEA:21864"/>
        <dbReference type="ChEBI" id="CHEBI:15377"/>
        <dbReference type="ChEBI" id="CHEBI:15378"/>
        <dbReference type="ChEBI" id="CHEBI:57925"/>
        <dbReference type="ChEBI" id="CHEBI:58896"/>
        <dbReference type="ChEBI" id="CHEBI:71261"/>
        <dbReference type="EC" id="3.1.2.6"/>
    </reaction>
</comment>
<evidence type="ECO:0000256" key="3">
    <source>
        <dbReference type="ARBA" id="ARBA00006759"/>
    </source>
</evidence>
<dbReference type="PANTHER" id="PTHR43705">
    <property type="entry name" value="HYDROXYACYLGLUTATHIONE HYDROLASE"/>
    <property type="match status" value="1"/>
</dbReference>
<reference evidence="9 10" key="1">
    <citation type="submission" date="2018-12" db="EMBL/GenBank/DDBJ databases">
        <title>Complete genome of Litorilituus sediminis.</title>
        <authorList>
            <person name="Liu A."/>
            <person name="Rong J."/>
        </authorList>
    </citation>
    <scope>NUCLEOTIDE SEQUENCE [LARGE SCALE GENOMIC DNA]</scope>
    <source>
        <strain evidence="9 10">JCM 17549</strain>
    </source>
</reference>
<evidence type="ECO:0000256" key="2">
    <source>
        <dbReference type="ARBA" id="ARBA00004963"/>
    </source>
</evidence>
<dbReference type="Proteomes" id="UP000290244">
    <property type="component" value="Chromosome"/>
</dbReference>
<comment type="function">
    <text evidence="7">Thiolesterase that catalyzes the hydrolysis of S-D-lactoyl-glutathione to form glutathione and D-lactic acid.</text>
</comment>
<dbReference type="PANTHER" id="PTHR43705:SF1">
    <property type="entry name" value="HYDROXYACYLGLUTATHIONE HYDROLASE GLOB"/>
    <property type="match status" value="1"/>
</dbReference>
<evidence type="ECO:0000256" key="6">
    <source>
        <dbReference type="ARBA" id="ARBA00022833"/>
    </source>
</evidence>
<dbReference type="EMBL" id="CP034759">
    <property type="protein sequence ID" value="QBG34479.1"/>
    <property type="molecule type" value="Genomic_DNA"/>
</dbReference>
<evidence type="ECO:0000256" key="5">
    <source>
        <dbReference type="ARBA" id="ARBA00022801"/>
    </source>
</evidence>
<dbReference type="SUPFAM" id="SSF56281">
    <property type="entry name" value="Metallo-hydrolase/oxidoreductase"/>
    <property type="match status" value="1"/>
</dbReference>
<comment type="subunit">
    <text evidence="7">Monomer.</text>
</comment>
<dbReference type="UniPathway" id="UPA00619">
    <property type="reaction ID" value="UER00676"/>
</dbReference>
<sequence length="265" mass="29820">MNTAKYQITGIPAFNDNYIWAITHSDNNHVALVDPGCANSCIEFIETKQLVLTDILITHHHKDHTGGIESLKAYNQAKQLALTVYGPANDNIQGIDVSLSENDVVELKPLNIRFQVIDLPGHTHGHIAYANETLVFCGDTLFSAGCGRLFEGSPSQMYQSLSKLANLHEHTKVYCTHEYTLANIDFALAVEPNNQDTLAYQQHVLQLRQQNKPSIPTTIEQEKKINPFLRCQSQAVKRKIHGDSTHTTYDDIATFTAMRQWKDKF</sequence>
<keyword evidence="4 7" id="KW-0479">Metal-binding</keyword>
<evidence type="ECO:0000313" key="9">
    <source>
        <dbReference type="EMBL" id="QBG34479.1"/>
    </source>
</evidence>
<evidence type="ECO:0000256" key="1">
    <source>
        <dbReference type="ARBA" id="ARBA00001623"/>
    </source>
</evidence>
<name>A0A4P6P3D8_9GAMM</name>
<feature type="binding site" evidence="7">
    <location>
        <position position="122"/>
    </location>
    <ligand>
        <name>Zn(2+)</name>
        <dbReference type="ChEBI" id="CHEBI:29105"/>
        <label>1</label>
    </ligand>
</feature>
<dbReference type="CDD" id="cd07723">
    <property type="entry name" value="hydroxyacylglutathione_hydrolase_MBL-fold"/>
    <property type="match status" value="1"/>
</dbReference>
<dbReference type="GO" id="GO:0004416">
    <property type="term" value="F:hydroxyacylglutathione hydrolase activity"/>
    <property type="evidence" value="ECO:0007669"/>
    <property type="project" value="UniProtKB-UniRule"/>
</dbReference>
<dbReference type="RefSeq" id="WP_130598725.1">
    <property type="nucleotide sequence ID" value="NZ_CP034759.1"/>
</dbReference>
<keyword evidence="6 7" id="KW-0862">Zinc</keyword>
<keyword evidence="5 7" id="KW-0378">Hydrolase</keyword>
<evidence type="ECO:0000313" key="10">
    <source>
        <dbReference type="Proteomes" id="UP000290244"/>
    </source>
</evidence>
<dbReference type="EC" id="3.1.2.6" evidence="7"/>
<dbReference type="KEGG" id="lsd:EMK97_01360"/>
<dbReference type="InterPro" id="IPR035680">
    <property type="entry name" value="Clx_II_MBL"/>
</dbReference>
<feature type="binding site" evidence="7">
    <location>
        <position position="59"/>
    </location>
    <ligand>
        <name>Zn(2+)</name>
        <dbReference type="ChEBI" id="CHEBI:29105"/>
        <label>1</label>
    </ligand>
</feature>
<comment type="cofactor">
    <cofactor evidence="7">
        <name>Zn(2+)</name>
        <dbReference type="ChEBI" id="CHEBI:29105"/>
    </cofactor>
    <text evidence="7">Binds 2 Zn(2+) ions per subunit.</text>
</comment>
<comment type="similarity">
    <text evidence="3 7">Belongs to the metallo-beta-lactamase superfamily. Glyoxalase II family.</text>
</comment>
<feature type="binding site" evidence="7">
    <location>
        <position position="139"/>
    </location>
    <ligand>
        <name>Zn(2+)</name>
        <dbReference type="ChEBI" id="CHEBI:29105"/>
        <label>2</label>
    </ligand>
</feature>
<dbReference type="NCBIfam" id="TIGR03413">
    <property type="entry name" value="GSH_gloB"/>
    <property type="match status" value="1"/>
</dbReference>
<feature type="binding site" evidence="7">
    <location>
        <position position="63"/>
    </location>
    <ligand>
        <name>Zn(2+)</name>
        <dbReference type="ChEBI" id="CHEBI:29105"/>
        <label>2</label>
    </ligand>
</feature>
<dbReference type="Pfam" id="PF00753">
    <property type="entry name" value="Lactamase_B"/>
    <property type="match status" value="1"/>
</dbReference>
<dbReference type="OrthoDB" id="9802248at2"/>
<dbReference type="Pfam" id="PF16123">
    <property type="entry name" value="HAGH_C"/>
    <property type="match status" value="1"/>
</dbReference>
<keyword evidence="10" id="KW-1185">Reference proteome</keyword>
<evidence type="ECO:0000256" key="7">
    <source>
        <dbReference type="HAMAP-Rule" id="MF_01374"/>
    </source>
</evidence>
<feature type="domain" description="Metallo-beta-lactamase" evidence="8">
    <location>
        <begin position="16"/>
        <end position="177"/>
    </location>
</feature>
<protein>
    <recommendedName>
        <fullName evidence="7">Hydroxyacylglutathione hydrolase</fullName>
        <ecNumber evidence="7">3.1.2.6</ecNumber>
    </recommendedName>
    <alternativeName>
        <fullName evidence="7">Glyoxalase II</fullName>
        <shortName evidence="7">Glx II</shortName>
    </alternativeName>
</protein>
<dbReference type="AlphaFoldDB" id="A0A4P6P3D8"/>
<feature type="binding site" evidence="7">
    <location>
        <position position="64"/>
    </location>
    <ligand>
        <name>Zn(2+)</name>
        <dbReference type="ChEBI" id="CHEBI:29105"/>
        <label>2</label>
    </ligand>
</feature>
<dbReference type="InterPro" id="IPR036866">
    <property type="entry name" value="RibonucZ/Hydroxyglut_hydro"/>
</dbReference>
<dbReference type="Gene3D" id="3.60.15.10">
    <property type="entry name" value="Ribonuclease Z/Hydroxyacylglutathione hydrolase-like"/>
    <property type="match status" value="1"/>
</dbReference>
<dbReference type="PIRSF" id="PIRSF005457">
    <property type="entry name" value="Glx"/>
    <property type="match status" value="1"/>
</dbReference>
<feature type="binding site" evidence="7">
    <location>
        <position position="177"/>
    </location>
    <ligand>
        <name>Zn(2+)</name>
        <dbReference type="ChEBI" id="CHEBI:29105"/>
        <label>2</label>
    </ligand>
</feature>
<feature type="binding site" evidence="7">
    <location>
        <position position="61"/>
    </location>
    <ligand>
        <name>Zn(2+)</name>
        <dbReference type="ChEBI" id="CHEBI:29105"/>
        <label>1</label>
    </ligand>
</feature>
<evidence type="ECO:0000256" key="4">
    <source>
        <dbReference type="ARBA" id="ARBA00022723"/>
    </source>
</evidence>
<dbReference type="HAMAP" id="MF_01374">
    <property type="entry name" value="Glyoxalase_2"/>
    <property type="match status" value="1"/>
</dbReference>
<gene>
    <name evidence="7 9" type="primary">gloB</name>
    <name evidence="9" type="ORF">EMK97_01360</name>
</gene>
<evidence type="ECO:0000259" key="8">
    <source>
        <dbReference type="SMART" id="SM00849"/>
    </source>
</evidence>
<proteinExistence type="inferred from homology"/>
<dbReference type="GO" id="GO:0046872">
    <property type="term" value="F:metal ion binding"/>
    <property type="evidence" value="ECO:0007669"/>
    <property type="project" value="UniProtKB-KW"/>
</dbReference>
<dbReference type="InterPro" id="IPR032282">
    <property type="entry name" value="HAGH_C"/>
</dbReference>
<dbReference type="SMART" id="SM00849">
    <property type="entry name" value="Lactamase_B"/>
    <property type="match status" value="1"/>
</dbReference>
<dbReference type="InterPro" id="IPR050110">
    <property type="entry name" value="Glyoxalase_II_hydrolase"/>
</dbReference>
<accession>A0A4P6P3D8</accession>